<proteinExistence type="predicted"/>
<protein>
    <submittedName>
        <fullName evidence="1">Uncharacterized protein</fullName>
    </submittedName>
</protein>
<dbReference type="RefSeq" id="WP_135108357.1">
    <property type="nucleotide sequence ID" value="NZ_SRHY01000001.1"/>
</dbReference>
<evidence type="ECO:0000313" key="2">
    <source>
        <dbReference type="Proteomes" id="UP000298484"/>
    </source>
</evidence>
<dbReference type="AlphaFoldDB" id="A0A4Y9AFX9"/>
<dbReference type="Pfam" id="PF14035">
    <property type="entry name" value="YlzJ"/>
    <property type="match status" value="1"/>
</dbReference>
<dbReference type="Proteomes" id="UP000298484">
    <property type="component" value="Unassembled WGS sequence"/>
</dbReference>
<name>A0A4Y9AFX9_9BACI</name>
<reference evidence="1 2" key="1">
    <citation type="submission" date="2019-03" db="EMBL/GenBank/DDBJ databases">
        <title>Genome sequence of Lentibacillus salicampi ATCC BAA-719.</title>
        <authorList>
            <person name="Maclea K.S."/>
            <person name="Simoes Junior M."/>
        </authorList>
    </citation>
    <scope>NUCLEOTIDE SEQUENCE [LARGE SCALE GENOMIC DNA]</scope>
    <source>
        <strain evidence="1 2">ATCC BAA-719</strain>
    </source>
</reference>
<dbReference type="OrthoDB" id="1683573at2"/>
<evidence type="ECO:0000313" key="1">
    <source>
        <dbReference type="EMBL" id="TFJ94713.1"/>
    </source>
</evidence>
<dbReference type="InterPro" id="IPR025619">
    <property type="entry name" value="YlzJ"/>
</dbReference>
<organism evidence="1 2">
    <name type="scientific">Lentibacillus salicampi</name>
    <dbReference type="NCBI Taxonomy" id="175306"/>
    <lineage>
        <taxon>Bacteria</taxon>
        <taxon>Bacillati</taxon>
        <taxon>Bacillota</taxon>
        <taxon>Bacilli</taxon>
        <taxon>Bacillales</taxon>
        <taxon>Bacillaceae</taxon>
        <taxon>Lentibacillus</taxon>
    </lineage>
</organism>
<sequence>MLYTPLSITDIFPSSEQEFQKRQCVSYNGRQLYVEEMEDGQFQVLQLLSTDPQDFMNADFMPGTILR</sequence>
<accession>A0A4Y9AFX9</accession>
<keyword evidence="2" id="KW-1185">Reference proteome</keyword>
<comment type="caution">
    <text evidence="1">The sequence shown here is derived from an EMBL/GenBank/DDBJ whole genome shotgun (WGS) entry which is preliminary data.</text>
</comment>
<gene>
    <name evidence="1" type="ORF">E4U82_02020</name>
</gene>
<dbReference type="EMBL" id="SRHY01000001">
    <property type="protein sequence ID" value="TFJ94713.1"/>
    <property type="molecule type" value="Genomic_DNA"/>
</dbReference>